<dbReference type="RefSeq" id="WP_124843013.1">
    <property type="nucleotide sequence ID" value="NZ_JAUNKP010000002.1"/>
</dbReference>
<keyword evidence="1" id="KW-1133">Transmembrane helix</keyword>
<proteinExistence type="predicted"/>
<evidence type="ECO:0000313" key="4">
    <source>
        <dbReference type="Proteomes" id="UP000280819"/>
    </source>
</evidence>
<keyword evidence="1" id="KW-0812">Transmembrane</keyword>
<dbReference type="PANTHER" id="PTHR21248:SF22">
    <property type="entry name" value="PHOSPHOLIPASE D"/>
    <property type="match status" value="1"/>
</dbReference>
<dbReference type="EMBL" id="RQZG01000002">
    <property type="protein sequence ID" value="RRD06726.1"/>
    <property type="molecule type" value="Genomic_DNA"/>
</dbReference>
<dbReference type="AlphaFoldDB" id="A0A3P1TCW2"/>
<dbReference type="GO" id="GO:0030572">
    <property type="term" value="F:phosphatidyltransferase activity"/>
    <property type="evidence" value="ECO:0007669"/>
    <property type="project" value="UniProtKB-ARBA"/>
</dbReference>
<name>A0A3P1TCW2_9ACTN</name>
<dbReference type="PANTHER" id="PTHR21248">
    <property type="entry name" value="CARDIOLIPIN SYNTHASE"/>
    <property type="match status" value="1"/>
</dbReference>
<dbReference type="InterPro" id="IPR025202">
    <property type="entry name" value="PLD-like_dom"/>
</dbReference>
<evidence type="ECO:0000259" key="2">
    <source>
        <dbReference type="PROSITE" id="PS50035"/>
    </source>
</evidence>
<dbReference type="PROSITE" id="PS50035">
    <property type="entry name" value="PLD"/>
    <property type="match status" value="2"/>
</dbReference>
<evidence type="ECO:0000313" key="3">
    <source>
        <dbReference type="EMBL" id="RRD06726.1"/>
    </source>
</evidence>
<evidence type="ECO:0000256" key="1">
    <source>
        <dbReference type="SAM" id="Phobius"/>
    </source>
</evidence>
<gene>
    <name evidence="3" type="ORF">EII34_03110</name>
</gene>
<organism evidence="3 4">
    <name type="scientific">Arachnia propionica</name>
    <dbReference type="NCBI Taxonomy" id="1750"/>
    <lineage>
        <taxon>Bacteria</taxon>
        <taxon>Bacillati</taxon>
        <taxon>Actinomycetota</taxon>
        <taxon>Actinomycetes</taxon>
        <taxon>Propionibacteriales</taxon>
        <taxon>Propionibacteriaceae</taxon>
        <taxon>Arachnia</taxon>
    </lineage>
</organism>
<protein>
    <submittedName>
        <fullName evidence="3">Phosphatidylserine/phosphatidylglycerophosphate/ cardiolipin synthase family protein</fullName>
    </submittedName>
</protein>
<feature type="domain" description="PLD phosphodiesterase" evidence="2">
    <location>
        <begin position="327"/>
        <end position="354"/>
    </location>
</feature>
<dbReference type="CDD" id="cd09159">
    <property type="entry name" value="PLDc_ybhO_like_2"/>
    <property type="match status" value="1"/>
</dbReference>
<dbReference type="SMART" id="SM00155">
    <property type="entry name" value="PLDc"/>
    <property type="match status" value="2"/>
</dbReference>
<dbReference type="SUPFAM" id="SSF56024">
    <property type="entry name" value="Phospholipase D/nuclease"/>
    <property type="match status" value="2"/>
</dbReference>
<dbReference type="Pfam" id="PF13091">
    <property type="entry name" value="PLDc_2"/>
    <property type="match status" value="2"/>
</dbReference>
<comment type="caution">
    <text evidence="3">The sequence shown here is derived from an EMBL/GenBank/DDBJ whole genome shotgun (WGS) entry which is preliminary data.</text>
</comment>
<dbReference type="OrthoDB" id="9762009at2"/>
<reference evidence="3 4" key="1">
    <citation type="submission" date="2018-11" db="EMBL/GenBank/DDBJ databases">
        <title>Genomes From Bacteria Associated with the Canine Oral Cavity: a Test Case for Automated Genome-Based Taxonomic Assignment.</title>
        <authorList>
            <person name="Coil D.A."/>
            <person name="Jospin G."/>
            <person name="Darling A.E."/>
            <person name="Wallis C."/>
            <person name="Davis I.J."/>
            <person name="Harris S."/>
            <person name="Eisen J.A."/>
            <person name="Holcombe L.J."/>
            <person name="O'Flynn C."/>
        </authorList>
    </citation>
    <scope>NUCLEOTIDE SEQUENCE [LARGE SCALE GENOMIC DNA]</scope>
    <source>
        <strain evidence="3 4">OH887_COT-365</strain>
    </source>
</reference>
<dbReference type="CDD" id="cd09110">
    <property type="entry name" value="PLDc_CLS_1"/>
    <property type="match status" value="1"/>
</dbReference>
<sequence>MLAAMRRVWEFLRRVIPRVSVGLLLTQISLMLGLTAWESLRKKRRRLRHFPATPAEPLSMDQDEVTIYTYGEDLYRDMLAAIDGAQQVIHFETFIWKGDEVGEQFKAALGRAAARGVQVHVVWDGFANLVVPRSFFRMPDGVHALRHPSFPKPWAPRTWGRNHRKLLVVDGGTGFIGGYNIGRLYATQWRDTHARIIGPGAAELENAFIDFWNQNARRHHLPVLDNQTPRRWFSPLRVHRNQPRIQVYPIRNMYLEGIDRAVDRIWLTHAYLIPDDDLVGALKTAVKRGVDVRIIVPAKSNHAVADWLSRGFYADLLASGIRLFLYQGAMVHSKTAVIDGTWSTIGTANLDRLSLWGNYEVNLEITDEEVAQHMERVFLVDAGNTVELTAEDWHRRPVVKKFAEALLSPWRPLF</sequence>
<keyword evidence="1" id="KW-0472">Membrane</keyword>
<feature type="domain" description="PLD phosphodiesterase" evidence="2">
    <location>
        <begin position="158"/>
        <end position="185"/>
    </location>
</feature>
<dbReference type="Proteomes" id="UP000280819">
    <property type="component" value="Unassembled WGS sequence"/>
</dbReference>
<dbReference type="Gene3D" id="3.30.870.10">
    <property type="entry name" value="Endonuclease Chain A"/>
    <property type="match status" value="2"/>
</dbReference>
<dbReference type="GO" id="GO:0032049">
    <property type="term" value="P:cardiolipin biosynthetic process"/>
    <property type="evidence" value="ECO:0007669"/>
    <property type="project" value="UniProtKB-ARBA"/>
</dbReference>
<feature type="transmembrane region" description="Helical" evidence="1">
    <location>
        <begin position="15"/>
        <end position="37"/>
    </location>
</feature>
<accession>A0A3P1TCW2</accession>
<dbReference type="InterPro" id="IPR001736">
    <property type="entry name" value="PLipase_D/transphosphatidylase"/>
</dbReference>